<dbReference type="NCBIfam" id="TIGR02651">
    <property type="entry name" value="RNase_Z"/>
    <property type="match status" value="1"/>
</dbReference>
<evidence type="ECO:0000256" key="9">
    <source>
        <dbReference type="ARBA" id="ARBA00057812"/>
    </source>
</evidence>
<feature type="active site" description="Proton acceptor" evidence="10">
    <location>
        <position position="66"/>
    </location>
</feature>
<dbReference type="Gene3D" id="3.60.15.10">
    <property type="entry name" value="Ribonuclease Z/Hydroxyacylglutathione hydrolase-like"/>
    <property type="match status" value="1"/>
</dbReference>
<proteinExistence type="inferred from homology"/>
<dbReference type="PANTHER" id="PTHR46018">
    <property type="entry name" value="ZINC PHOSPHODIESTERASE ELAC PROTEIN 1"/>
    <property type="match status" value="1"/>
</dbReference>
<comment type="cofactor">
    <cofactor evidence="10">
        <name>Zn(2+)</name>
        <dbReference type="ChEBI" id="CHEBI:29105"/>
    </cofactor>
    <text evidence="10">Binds 2 Zn(2+) ions.</text>
</comment>
<dbReference type="InterPro" id="IPR001279">
    <property type="entry name" value="Metallo-B-lactamas"/>
</dbReference>
<dbReference type="SUPFAM" id="SSF56281">
    <property type="entry name" value="Metallo-hydrolase/oxidoreductase"/>
    <property type="match status" value="1"/>
</dbReference>
<keyword evidence="13" id="KW-1185">Reference proteome</keyword>
<feature type="binding site" evidence="10">
    <location>
        <position position="62"/>
    </location>
    <ligand>
        <name>Zn(2+)</name>
        <dbReference type="ChEBI" id="CHEBI:29105"/>
        <label>1</label>
        <note>catalytic</note>
    </ligand>
</feature>
<sequence length="324" mass="35913">MELYFLGTGAGVPSTERNVSALALRLDKPHETWLFDCGEATQHQLLKSPLSPMKIRRVFITHLHGDHVFGLPGFLSSRSLQGDANHRVTVYGPTGIEEFLRHALRHTSTHVRYGFDIVEFDPTTLHTTHLYEDDHIAITFAPLRHGIPTVGFLIREKEHPGALDAEKLRALGVAPGPQYGELKRGIDVTLEDGRTLKPDDFRKPNTPGRRVAILGDTAPCKEAVALARDADVLVHESTFSARDAAHAHQHHHSTARDAAQTALAANAKRLILTHISPRYHERANDPADLPIQLLQEARSIFANTDLAYDHFHAVIPRIVPSASH</sequence>
<dbReference type="EC" id="3.1.26.11" evidence="2 10"/>
<dbReference type="FunFam" id="3.60.15.10:FF:000002">
    <property type="entry name" value="Ribonuclease Z"/>
    <property type="match status" value="1"/>
</dbReference>
<feature type="binding site" evidence="10">
    <location>
        <position position="145"/>
    </location>
    <ligand>
        <name>Zn(2+)</name>
        <dbReference type="ChEBI" id="CHEBI:29105"/>
        <label>1</label>
        <note>catalytic</note>
    </ligand>
</feature>
<evidence type="ECO:0000256" key="4">
    <source>
        <dbReference type="ARBA" id="ARBA00022722"/>
    </source>
</evidence>
<dbReference type="HAMAP" id="MF_01818">
    <property type="entry name" value="RNase_Z_BN"/>
    <property type="match status" value="1"/>
</dbReference>
<dbReference type="RefSeq" id="WP_079289912.1">
    <property type="nucleotide sequence ID" value="NZ_MWPS01000005.1"/>
</dbReference>
<dbReference type="GO" id="GO:0042802">
    <property type="term" value="F:identical protein binding"/>
    <property type="evidence" value="ECO:0007669"/>
    <property type="project" value="UniProtKB-ARBA"/>
</dbReference>
<dbReference type="GO" id="GO:0008270">
    <property type="term" value="F:zinc ion binding"/>
    <property type="evidence" value="ECO:0007669"/>
    <property type="project" value="UniProtKB-UniRule"/>
</dbReference>
<evidence type="ECO:0000256" key="3">
    <source>
        <dbReference type="ARBA" id="ARBA00022694"/>
    </source>
</evidence>
<feature type="binding site" evidence="10">
    <location>
        <position position="216"/>
    </location>
    <ligand>
        <name>Zn(2+)</name>
        <dbReference type="ChEBI" id="CHEBI:29105"/>
        <label>1</label>
        <note>catalytic</note>
    </ligand>
</feature>
<evidence type="ECO:0000256" key="10">
    <source>
        <dbReference type="HAMAP-Rule" id="MF_01818"/>
    </source>
</evidence>
<dbReference type="NCBIfam" id="NF000801">
    <property type="entry name" value="PRK00055.1-3"/>
    <property type="match status" value="1"/>
</dbReference>
<dbReference type="Proteomes" id="UP000190229">
    <property type="component" value="Unassembled WGS sequence"/>
</dbReference>
<dbReference type="InterPro" id="IPR036866">
    <property type="entry name" value="RibonucZ/Hydroxyglut_hydro"/>
</dbReference>
<keyword evidence="5 10" id="KW-0479">Metal-binding</keyword>
<comment type="similarity">
    <text evidence="10">Belongs to the RNase Z family.</text>
</comment>
<protein>
    <recommendedName>
        <fullName evidence="2 10">Ribonuclease Z</fullName>
        <shortName evidence="10">RNase Z</shortName>
        <ecNumber evidence="2 10">3.1.26.11</ecNumber>
    </recommendedName>
    <alternativeName>
        <fullName evidence="10">tRNA 3 endonuclease</fullName>
    </alternativeName>
    <alternativeName>
        <fullName evidence="10">tRNase Z</fullName>
    </alternativeName>
</protein>
<evidence type="ECO:0000259" key="11">
    <source>
        <dbReference type="Pfam" id="PF12706"/>
    </source>
</evidence>
<dbReference type="EMBL" id="MWPS01000005">
    <property type="protein sequence ID" value="OPG17349.1"/>
    <property type="molecule type" value="Genomic_DNA"/>
</dbReference>
<evidence type="ECO:0000256" key="7">
    <source>
        <dbReference type="ARBA" id="ARBA00022801"/>
    </source>
</evidence>
<accession>A0A1V4EWQ3</accession>
<dbReference type="Pfam" id="PF12706">
    <property type="entry name" value="Lactamase_B_2"/>
    <property type="match status" value="1"/>
</dbReference>
<keyword evidence="8 10" id="KW-0862">Zinc</keyword>
<feature type="binding site" evidence="10">
    <location>
        <position position="274"/>
    </location>
    <ligand>
        <name>Zn(2+)</name>
        <dbReference type="ChEBI" id="CHEBI:29105"/>
        <label>2</label>
        <note>catalytic</note>
    </ligand>
</feature>
<evidence type="ECO:0000256" key="8">
    <source>
        <dbReference type="ARBA" id="ARBA00022833"/>
    </source>
</evidence>
<comment type="catalytic activity">
    <reaction evidence="10">
        <text>Endonucleolytic cleavage of RNA, removing extra 3' nucleotides from tRNA precursor, generating 3' termini of tRNAs. A 3'-hydroxy group is left at the tRNA terminus and a 5'-phosphoryl group is left at the trailer molecule.</text>
        <dbReference type="EC" id="3.1.26.11"/>
    </reaction>
</comment>
<dbReference type="InterPro" id="IPR013471">
    <property type="entry name" value="RNase_Z/BN"/>
</dbReference>
<comment type="caution">
    <text evidence="12">The sequence shown here is derived from an EMBL/GenBank/DDBJ whole genome shotgun (WGS) entry which is preliminary data.</text>
</comment>
<evidence type="ECO:0000256" key="1">
    <source>
        <dbReference type="ARBA" id="ARBA00011738"/>
    </source>
</evidence>
<name>A0A1V4EWQ3_9BACL</name>
<feature type="binding site" evidence="10">
    <location>
        <position position="66"/>
    </location>
    <ligand>
        <name>Zn(2+)</name>
        <dbReference type="ChEBI" id="CHEBI:29105"/>
        <label>2</label>
        <note>catalytic</note>
    </ligand>
</feature>
<evidence type="ECO:0000256" key="5">
    <source>
        <dbReference type="ARBA" id="ARBA00022723"/>
    </source>
</evidence>
<feature type="binding site" evidence="10">
    <location>
        <position position="64"/>
    </location>
    <ligand>
        <name>Zn(2+)</name>
        <dbReference type="ChEBI" id="CHEBI:29105"/>
        <label>1</label>
        <note>catalytic</note>
    </ligand>
</feature>
<dbReference type="PANTHER" id="PTHR46018:SF2">
    <property type="entry name" value="ZINC PHOSPHODIESTERASE ELAC PROTEIN 1"/>
    <property type="match status" value="1"/>
</dbReference>
<evidence type="ECO:0000256" key="2">
    <source>
        <dbReference type="ARBA" id="ARBA00012477"/>
    </source>
</evidence>
<keyword evidence="7 10" id="KW-0378">Hydrolase</keyword>
<keyword evidence="6 10" id="KW-0255">Endonuclease</keyword>
<feature type="domain" description="Metallo-beta-lactamase" evidence="11">
    <location>
        <begin position="206"/>
        <end position="275"/>
    </location>
</feature>
<feature type="binding site" evidence="10">
    <location>
        <position position="216"/>
    </location>
    <ligand>
        <name>Zn(2+)</name>
        <dbReference type="ChEBI" id="CHEBI:29105"/>
        <label>2</label>
        <note>catalytic</note>
    </ligand>
</feature>
<dbReference type="GO" id="GO:0042781">
    <property type="term" value="F:3'-tRNA processing endoribonuclease activity"/>
    <property type="evidence" value="ECO:0007669"/>
    <property type="project" value="UniProtKB-UniRule"/>
</dbReference>
<dbReference type="Pfam" id="PF23023">
    <property type="entry name" value="Anti-Pycsar_Apyc1"/>
    <property type="match status" value="1"/>
</dbReference>
<reference evidence="12 13" key="1">
    <citation type="submission" date="2017-02" db="EMBL/GenBank/DDBJ databases">
        <title>Draft genome of Acidibacillus ferrooxidans Huett2.</title>
        <authorList>
            <person name="Schopf S."/>
        </authorList>
    </citation>
    <scope>NUCLEOTIDE SEQUENCE [LARGE SCALE GENOMIC DNA]</scope>
    <source>
        <strain evidence="12 13">Huett2</strain>
    </source>
</reference>
<evidence type="ECO:0000313" key="13">
    <source>
        <dbReference type="Proteomes" id="UP000190229"/>
    </source>
</evidence>
<dbReference type="CDD" id="cd07717">
    <property type="entry name" value="RNaseZ_ZiPD-like_MBL-fold"/>
    <property type="match status" value="1"/>
</dbReference>
<keyword evidence="3 10" id="KW-0819">tRNA processing</keyword>
<evidence type="ECO:0000313" key="12">
    <source>
        <dbReference type="EMBL" id="OPG17349.1"/>
    </source>
</evidence>
<comment type="subunit">
    <text evidence="1 10">Homodimer.</text>
</comment>
<dbReference type="AlphaFoldDB" id="A0A1V4EWQ3"/>
<keyword evidence="4 10" id="KW-0540">Nuclease</keyword>
<gene>
    <name evidence="10" type="primary">rnz</name>
    <name evidence="12" type="ORF">B2M26_03005</name>
</gene>
<comment type="function">
    <text evidence="9 10">Zinc phosphodiesterase, which displays some tRNA 3'-processing endonuclease activity. Probably involved in tRNA maturation, by removing a 3'-trailer from precursor tRNA.</text>
</comment>
<organism evidence="12 13">
    <name type="scientific">Ferroacidibacillus organovorans</name>
    <dbReference type="NCBI Taxonomy" id="1765683"/>
    <lineage>
        <taxon>Bacteria</taxon>
        <taxon>Bacillati</taxon>
        <taxon>Bacillota</taxon>
        <taxon>Bacilli</taxon>
        <taxon>Bacillales</taxon>
        <taxon>Alicyclobacillaceae</taxon>
        <taxon>Ferroacidibacillus</taxon>
    </lineage>
</organism>
<evidence type="ECO:0000256" key="6">
    <source>
        <dbReference type="ARBA" id="ARBA00022759"/>
    </source>
</evidence>
<feature type="binding site" evidence="10">
    <location>
        <position position="67"/>
    </location>
    <ligand>
        <name>Zn(2+)</name>
        <dbReference type="ChEBI" id="CHEBI:29105"/>
        <label>2</label>
        <note>catalytic</note>
    </ligand>
</feature>